<reference evidence="3" key="1">
    <citation type="submission" date="2021-01" db="UniProtKB">
        <authorList>
            <consortium name="EnsemblMetazoa"/>
        </authorList>
    </citation>
    <scope>IDENTIFICATION</scope>
</reference>
<organism evidence="3 4">
    <name type="scientific">Clytia hemisphaerica</name>
    <dbReference type="NCBI Taxonomy" id="252671"/>
    <lineage>
        <taxon>Eukaryota</taxon>
        <taxon>Metazoa</taxon>
        <taxon>Cnidaria</taxon>
        <taxon>Hydrozoa</taxon>
        <taxon>Hydroidolina</taxon>
        <taxon>Leptothecata</taxon>
        <taxon>Obeliida</taxon>
        <taxon>Clytiidae</taxon>
        <taxon>Clytia</taxon>
    </lineage>
</organism>
<keyword evidence="4" id="KW-1185">Reference proteome</keyword>
<feature type="chain" id="PRO_5029581308" description="Cnidarian restricted protein" evidence="2">
    <location>
        <begin position="24"/>
        <end position="117"/>
    </location>
</feature>
<protein>
    <recommendedName>
        <fullName evidence="5">Cnidarian restricted protein</fullName>
    </recommendedName>
</protein>
<evidence type="ECO:0000313" key="4">
    <source>
        <dbReference type="Proteomes" id="UP000594262"/>
    </source>
</evidence>
<feature type="signal peptide" evidence="2">
    <location>
        <begin position="1"/>
        <end position="23"/>
    </location>
</feature>
<dbReference type="GO" id="GO:0060170">
    <property type="term" value="C:ciliary membrane"/>
    <property type="evidence" value="ECO:0007669"/>
    <property type="project" value="TreeGrafter"/>
</dbReference>
<name>A0A7M5XPE4_9CNID</name>
<dbReference type="Gene3D" id="1.20.140.150">
    <property type="match status" value="1"/>
</dbReference>
<proteinExistence type="predicted"/>
<dbReference type="PANTHER" id="PTHR31186:SF1">
    <property type="entry name" value="MODULATOR OF SMOOTHENED PROTEIN"/>
    <property type="match status" value="1"/>
</dbReference>
<evidence type="ECO:0000256" key="1">
    <source>
        <dbReference type="SAM" id="Phobius"/>
    </source>
</evidence>
<sequence>MSIDKKTIISSVLLVLSNSLAISSIGTPSWVENNFAGTTRLGLTKICVLFNGQDPQNEECEALKMPSYWAVTLIFIVIGICLIFLTVLLLLLSIWRTHSEKMARIIGFLASKFIFIF</sequence>
<evidence type="ECO:0000256" key="2">
    <source>
        <dbReference type="SAM" id="SignalP"/>
    </source>
</evidence>
<evidence type="ECO:0008006" key="5">
    <source>
        <dbReference type="Google" id="ProtNLM"/>
    </source>
</evidence>
<keyword evidence="1" id="KW-1133">Transmembrane helix</keyword>
<dbReference type="InterPro" id="IPR037663">
    <property type="entry name" value="Mosmo"/>
</dbReference>
<evidence type="ECO:0000313" key="3">
    <source>
        <dbReference type="EnsemblMetazoa" id="CLYHEMP026480.1"/>
    </source>
</evidence>
<dbReference type="Proteomes" id="UP000594262">
    <property type="component" value="Unplaced"/>
</dbReference>
<accession>A0A7M5XPE4</accession>
<dbReference type="GO" id="GO:0045879">
    <property type="term" value="P:negative regulation of smoothened signaling pathway"/>
    <property type="evidence" value="ECO:0007669"/>
    <property type="project" value="TreeGrafter"/>
</dbReference>
<dbReference type="PANTHER" id="PTHR31186">
    <property type="entry name" value="MODULATOR OF SMOOTHENED PROTEIN"/>
    <property type="match status" value="1"/>
</dbReference>
<dbReference type="GO" id="GO:0005794">
    <property type="term" value="C:Golgi apparatus"/>
    <property type="evidence" value="ECO:0007669"/>
    <property type="project" value="TreeGrafter"/>
</dbReference>
<keyword evidence="1" id="KW-0812">Transmembrane</keyword>
<keyword evidence="1" id="KW-0472">Membrane</keyword>
<keyword evidence="2" id="KW-0732">Signal</keyword>
<dbReference type="Pfam" id="PF18800">
    <property type="entry name" value="Atthog"/>
    <property type="match status" value="1"/>
</dbReference>
<dbReference type="AlphaFoldDB" id="A0A7M5XPE4"/>
<feature type="transmembrane region" description="Helical" evidence="1">
    <location>
        <begin position="68"/>
        <end position="95"/>
    </location>
</feature>
<dbReference type="EnsemblMetazoa" id="CLYHEMT026480.1">
    <property type="protein sequence ID" value="CLYHEMP026480.1"/>
    <property type="gene ID" value="CLYHEMG026480"/>
</dbReference>